<dbReference type="STRING" id="1379870.SD10_02485"/>
<dbReference type="AlphaFoldDB" id="A0A0E3ZTJ5"/>
<feature type="domain" description="Methyltransferase FkbM" evidence="1">
    <location>
        <begin position="82"/>
        <end position="234"/>
    </location>
</feature>
<dbReference type="InterPro" id="IPR029063">
    <property type="entry name" value="SAM-dependent_MTases_sf"/>
</dbReference>
<reference evidence="2 3" key="1">
    <citation type="journal article" date="2014" name="Curr. Microbiol.">
        <title>Spirosoma radiotolerans sp. nov., a gamma-radiation-resistant bacterium isolated from gamma ray-irradiated soil.</title>
        <authorList>
            <person name="Lee J.J."/>
            <person name="Srinivasan S."/>
            <person name="Lim S."/>
            <person name="Joe M."/>
            <person name="Im S."/>
            <person name="Bae S.I."/>
            <person name="Park K.R."/>
            <person name="Han J.H."/>
            <person name="Park S.H."/>
            <person name="Joo B.M."/>
            <person name="Park S.J."/>
            <person name="Kim M.K."/>
        </authorList>
    </citation>
    <scope>NUCLEOTIDE SEQUENCE [LARGE SCALE GENOMIC DNA]</scope>
    <source>
        <strain evidence="2 3">DG5A</strain>
    </source>
</reference>
<keyword evidence="3" id="KW-1185">Reference proteome</keyword>
<dbReference type="PANTHER" id="PTHR34203">
    <property type="entry name" value="METHYLTRANSFERASE, FKBM FAMILY PROTEIN"/>
    <property type="match status" value="1"/>
</dbReference>
<proteinExistence type="predicted"/>
<evidence type="ECO:0000313" key="2">
    <source>
        <dbReference type="EMBL" id="AKD53938.1"/>
    </source>
</evidence>
<protein>
    <submittedName>
        <fullName evidence="2">FkbM family methyltransferase</fullName>
    </submittedName>
</protein>
<accession>A0A0E3ZTJ5</accession>
<dbReference type="InterPro" id="IPR052514">
    <property type="entry name" value="SAM-dependent_MTase"/>
</dbReference>
<dbReference type="GO" id="GO:0032259">
    <property type="term" value="P:methylation"/>
    <property type="evidence" value="ECO:0007669"/>
    <property type="project" value="UniProtKB-KW"/>
</dbReference>
<dbReference type="OrthoDB" id="9812600at2"/>
<dbReference type="PATRIC" id="fig|1379870.5.peg.553"/>
<dbReference type="Pfam" id="PF05050">
    <property type="entry name" value="Methyltransf_21"/>
    <property type="match status" value="1"/>
</dbReference>
<gene>
    <name evidence="2" type="ORF">SD10_02485</name>
</gene>
<name>A0A0E3ZTJ5_9BACT</name>
<dbReference type="Proteomes" id="UP000033054">
    <property type="component" value="Chromosome"/>
</dbReference>
<dbReference type="KEGG" id="srd:SD10_02485"/>
<evidence type="ECO:0000259" key="1">
    <source>
        <dbReference type="Pfam" id="PF05050"/>
    </source>
</evidence>
<keyword evidence="2" id="KW-0808">Transferase</keyword>
<dbReference type="NCBIfam" id="TIGR01444">
    <property type="entry name" value="fkbM_fam"/>
    <property type="match status" value="1"/>
</dbReference>
<evidence type="ECO:0000313" key="3">
    <source>
        <dbReference type="Proteomes" id="UP000033054"/>
    </source>
</evidence>
<sequence length="268" mass="31018">MWIFRFLFTETARLLRSAEGRRLLVLALRYGSKPRNQATDVTFGKYRFRVPDALSFVWQFREIFVDEFYRFYTTSPAPVIFDCGTNIGTSVVYFHQAYPNARIVAFEADEQISAILQDNLRKNQISGVDVVTKAVWTNDEGIWFGSDQADSASIFSQTDRKLVPSVRLRDVLLRETRIDMLKMDIEGAETAVLTDCRDALAHVQNLFVEFHAYLDHPQTLAEVVQVLEASGFRYYINTSQYRHAPLVNHRYKGNDSMDLQLNIFAYRK</sequence>
<organism evidence="2 3">
    <name type="scientific">Spirosoma radiotolerans</name>
    <dbReference type="NCBI Taxonomy" id="1379870"/>
    <lineage>
        <taxon>Bacteria</taxon>
        <taxon>Pseudomonadati</taxon>
        <taxon>Bacteroidota</taxon>
        <taxon>Cytophagia</taxon>
        <taxon>Cytophagales</taxon>
        <taxon>Cytophagaceae</taxon>
        <taxon>Spirosoma</taxon>
    </lineage>
</organism>
<dbReference type="HOGENOM" id="CLU_080165_0_0_10"/>
<dbReference type="InterPro" id="IPR006342">
    <property type="entry name" value="FkbM_mtfrase"/>
</dbReference>
<dbReference type="EMBL" id="CP010429">
    <property type="protein sequence ID" value="AKD53938.1"/>
    <property type="molecule type" value="Genomic_DNA"/>
</dbReference>
<dbReference type="GO" id="GO:0008168">
    <property type="term" value="F:methyltransferase activity"/>
    <property type="evidence" value="ECO:0007669"/>
    <property type="project" value="UniProtKB-KW"/>
</dbReference>
<keyword evidence="2" id="KW-0489">Methyltransferase</keyword>
<dbReference type="Gene3D" id="3.40.50.150">
    <property type="entry name" value="Vaccinia Virus protein VP39"/>
    <property type="match status" value="1"/>
</dbReference>
<dbReference type="PANTHER" id="PTHR34203:SF15">
    <property type="entry name" value="SLL1173 PROTEIN"/>
    <property type="match status" value="1"/>
</dbReference>
<dbReference type="RefSeq" id="WP_046375533.1">
    <property type="nucleotide sequence ID" value="NZ_CP010429.1"/>
</dbReference>
<dbReference type="SUPFAM" id="SSF53335">
    <property type="entry name" value="S-adenosyl-L-methionine-dependent methyltransferases"/>
    <property type="match status" value="1"/>
</dbReference>